<dbReference type="EMBL" id="JYFN01000038">
    <property type="protein sequence ID" value="KJE21362.1"/>
    <property type="molecule type" value="Genomic_DNA"/>
</dbReference>
<evidence type="ECO:0000256" key="1">
    <source>
        <dbReference type="SAM" id="Phobius"/>
    </source>
</evidence>
<dbReference type="OrthoDB" id="428263at2"/>
<proteinExistence type="predicted"/>
<protein>
    <submittedName>
        <fullName evidence="2">Putative integral membrane protein</fullName>
    </submittedName>
</protein>
<dbReference type="Proteomes" id="UP000032545">
    <property type="component" value="Unassembled WGS sequence"/>
</dbReference>
<evidence type="ECO:0000313" key="2">
    <source>
        <dbReference type="EMBL" id="KJE21362.1"/>
    </source>
</evidence>
<reference evidence="3" key="1">
    <citation type="submission" date="2015-02" db="EMBL/GenBank/DDBJ databases">
        <title>Draft Genome of Frankia sp. CpI1-S.</title>
        <authorList>
            <person name="Oshone R.T."/>
            <person name="Ngom M."/>
            <person name="Ghodhbane-Gtari F."/>
            <person name="Gtari M."/>
            <person name="Morris K."/>
            <person name="Thomas K."/>
            <person name="Sen A."/>
            <person name="Tisa L.S."/>
        </authorList>
    </citation>
    <scope>NUCLEOTIDE SEQUENCE [LARGE SCALE GENOMIC DNA]</scope>
    <source>
        <strain evidence="3">CpI1-S</strain>
    </source>
</reference>
<dbReference type="Pfam" id="PF08592">
    <property type="entry name" value="Anthrone_oxy"/>
    <property type="match status" value="1"/>
</dbReference>
<reference evidence="2 3" key="2">
    <citation type="journal article" date="2016" name="Genome Announc.">
        <title>Permanent Draft Genome Sequences for Two Variants of Frankia sp. Strain CpI1, the First Frankia Strain Isolated from Root Nodules of Comptonia peregrina.</title>
        <authorList>
            <person name="Oshone R."/>
            <person name="Hurst S.G.IV."/>
            <person name="Abebe-Akele F."/>
            <person name="Simpson S."/>
            <person name="Morris K."/>
            <person name="Thomas W.K."/>
            <person name="Tisa L.S."/>
        </authorList>
    </citation>
    <scope>NUCLEOTIDE SEQUENCE [LARGE SCALE GENOMIC DNA]</scope>
    <source>
        <strain evidence="3">CpI1-S</strain>
    </source>
</reference>
<sequence>MTSRVLPTLTLITAVGAAVVGGVLFAFSAFVMTALRRLPPDQGLAAMQSVNREAPTAAFMLVMFGTAATCVVLGVASVRDPHEPGAWYRLAGAALYLLGVLLTIAYHVPHNDALARVDPTTAGAADSWLRYAGDWTAWNHVRTLLSVAGAVVLVAAVRVGDRAAAALPDPTG</sequence>
<feature type="transmembrane region" description="Helical" evidence="1">
    <location>
        <begin position="87"/>
        <end position="106"/>
    </location>
</feature>
<dbReference type="RefSeq" id="WP_044886839.1">
    <property type="nucleotide sequence ID" value="NZ_JYFN01000038.1"/>
</dbReference>
<dbReference type="PATRIC" id="fig|1502723.3.peg.4014"/>
<evidence type="ECO:0000313" key="3">
    <source>
        <dbReference type="Proteomes" id="UP000032545"/>
    </source>
</evidence>
<keyword evidence="1" id="KW-1133">Transmembrane helix</keyword>
<feature type="transmembrane region" description="Helical" evidence="1">
    <location>
        <begin position="56"/>
        <end position="75"/>
    </location>
</feature>
<organism evidence="2 3">
    <name type="scientific">Frankia torreyi</name>
    <dbReference type="NCBI Taxonomy" id="1856"/>
    <lineage>
        <taxon>Bacteria</taxon>
        <taxon>Bacillati</taxon>
        <taxon>Actinomycetota</taxon>
        <taxon>Actinomycetes</taxon>
        <taxon>Frankiales</taxon>
        <taxon>Frankiaceae</taxon>
        <taxon>Frankia</taxon>
    </lineage>
</organism>
<keyword evidence="1" id="KW-0472">Membrane</keyword>
<keyword evidence="3" id="KW-1185">Reference proteome</keyword>
<gene>
    <name evidence="2" type="ORF">FF36_04293</name>
</gene>
<accession>A0A0D8BDA0</accession>
<feature type="transmembrane region" description="Helical" evidence="1">
    <location>
        <begin position="12"/>
        <end position="35"/>
    </location>
</feature>
<dbReference type="AlphaFoldDB" id="A0A0D8BDA0"/>
<name>A0A0D8BDA0_9ACTN</name>
<keyword evidence="1" id="KW-0812">Transmembrane</keyword>
<comment type="caution">
    <text evidence="2">The sequence shown here is derived from an EMBL/GenBank/DDBJ whole genome shotgun (WGS) entry which is preliminary data.</text>
</comment>
<dbReference type="InterPro" id="IPR013901">
    <property type="entry name" value="Anthrone_oxy"/>
</dbReference>